<reference evidence="7 8" key="1">
    <citation type="submission" date="2020-08" db="EMBL/GenBank/DDBJ databases">
        <title>Genomic Encyclopedia of Type Strains, Phase IV (KMG-IV): sequencing the most valuable type-strain genomes for metagenomic binning, comparative biology and taxonomic classification.</title>
        <authorList>
            <person name="Goeker M."/>
        </authorList>
    </citation>
    <scope>NUCLEOTIDE SEQUENCE [LARGE SCALE GENOMIC DNA]</scope>
    <source>
        <strain evidence="7 8">DSM 16268</strain>
    </source>
</reference>
<dbReference type="PANTHER" id="PTHR18968">
    <property type="entry name" value="THIAMINE PYROPHOSPHATE ENZYMES"/>
    <property type="match status" value="1"/>
</dbReference>
<dbReference type="EC" id="2.2.1.6" evidence="7"/>
<dbReference type="GO" id="GO:0030976">
    <property type="term" value="F:thiamine pyrophosphate binding"/>
    <property type="evidence" value="ECO:0007669"/>
    <property type="project" value="InterPro"/>
</dbReference>
<dbReference type="EMBL" id="JACHOO010000006">
    <property type="protein sequence ID" value="MBB5753944.1"/>
    <property type="molecule type" value="Genomic_DNA"/>
</dbReference>
<feature type="domain" description="Thiamine pyrophosphate enzyme TPP-binding" evidence="5">
    <location>
        <begin position="397"/>
        <end position="529"/>
    </location>
</feature>
<dbReference type="FunFam" id="3.40.50.970:FF:000007">
    <property type="entry name" value="Acetolactate synthase"/>
    <property type="match status" value="1"/>
</dbReference>
<sequence>MTGAEYIAAFLADKGVRHVFALTGGAAAFMLDAVGRRDDIDYVCVQHEQAAAMAADAMWRVNRTVGATMVTSGPGATNLLTGIACSYFDSIPAFHITGQVNQRESRRLGGAAPRQLGFQETRIVEMARPITKYAVQVTRPEDLRRELETAYREAVGGRMGPVLVDVPIDLQQAEIGDFVAPAPETPPSTPPDDAEIARIAAAIGAAFEGASRPLVYWGAGIGLAGVEHAAEAWLRETGLPVVSSWAGATYLDHDLPSYCGTVGVYGNRGGNFLIQNCDALLVLGSRLDNRQRTGNPAGFAPRARVAVLDIDPDELAKYGADGYLTAALDFRHLPRLLGRLALPRPGNAWLDHVGRMKTGYVGAFHSSHAAARGSQDPYAVIRRINTLLAPDAILANDTGAALCWTFQAFHRTRHTLFTAGGHSPMGYALPAAIAAKLGAPDRQVVCLTGDGGFQLNLQELQTAVHHRLDLTIVVMNNGGYGIIRQFQDANLGGRRHATERGYSQPDFRGIAAAYGLSYHRIESPDAITPEMFGPGLRLLDIMLDPDTPIEPKVELGRPIDDGYPYLDDAEWAQGNAFNPYPRTGGHRTSQ</sequence>
<evidence type="ECO:0000259" key="4">
    <source>
        <dbReference type="Pfam" id="PF00205"/>
    </source>
</evidence>
<dbReference type="SUPFAM" id="SSF52518">
    <property type="entry name" value="Thiamin diphosphate-binding fold (THDP-binding)"/>
    <property type="match status" value="2"/>
</dbReference>
<dbReference type="SUPFAM" id="SSF52467">
    <property type="entry name" value="DHS-like NAD/FAD-binding domain"/>
    <property type="match status" value="1"/>
</dbReference>
<dbReference type="PROSITE" id="PS00187">
    <property type="entry name" value="TPP_ENZYMES"/>
    <property type="match status" value="1"/>
</dbReference>
<evidence type="ECO:0000256" key="1">
    <source>
        <dbReference type="ARBA" id="ARBA00007812"/>
    </source>
</evidence>
<dbReference type="GO" id="GO:0000287">
    <property type="term" value="F:magnesium ion binding"/>
    <property type="evidence" value="ECO:0007669"/>
    <property type="project" value="InterPro"/>
</dbReference>
<dbReference type="InterPro" id="IPR029061">
    <property type="entry name" value="THDP-binding"/>
</dbReference>
<dbReference type="GO" id="GO:0009097">
    <property type="term" value="P:isoleucine biosynthetic process"/>
    <property type="evidence" value="ECO:0007669"/>
    <property type="project" value="TreeGrafter"/>
</dbReference>
<name>A0A7W9FNJ6_9HYPH</name>
<dbReference type="GO" id="GO:0050660">
    <property type="term" value="F:flavin adenine dinucleotide binding"/>
    <property type="evidence" value="ECO:0007669"/>
    <property type="project" value="TreeGrafter"/>
</dbReference>
<dbReference type="InterPro" id="IPR012000">
    <property type="entry name" value="Thiamin_PyroP_enz_cen_dom"/>
</dbReference>
<gene>
    <name evidence="7" type="ORF">GGQ63_003019</name>
</gene>
<evidence type="ECO:0000313" key="8">
    <source>
        <dbReference type="Proteomes" id="UP000523821"/>
    </source>
</evidence>
<dbReference type="InterPro" id="IPR029035">
    <property type="entry name" value="DHS-like_NAD/FAD-binding_dom"/>
</dbReference>
<dbReference type="Pfam" id="PF02775">
    <property type="entry name" value="TPP_enzyme_C"/>
    <property type="match status" value="1"/>
</dbReference>
<dbReference type="Gene3D" id="3.40.50.1220">
    <property type="entry name" value="TPP-binding domain"/>
    <property type="match status" value="1"/>
</dbReference>
<evidence type="ECO:0000259" key="5">
    <source>
        <dbReference type="Pfam" id="PF02775"/>
    </source>
</evidence>
<dbReference type="GO" id="GO:0009099">
    <property type="term" value="P:L-valine biosynthetic process"/>
    <property type="evidence" value="ECO:0007669"/>
    <property type="project" value="TreeGrafter"/>
</dbReference>
<organism evidence="7 8">
    <name type="scientific">Prosthecomicrobium pneumaticum</name>
    <dbReference type="NCBI Taxonomy" id="81895"/>
    <lineage>
        <taxon>Bacteria</taxon>
        <taxon>Pseudomonadati</taxon>
        <taxon>Pseudomonadota</taxon>
        <taxon>Alphaproteobacteria</taxon>
        <taxon>Hyphomicrobiales</taxon>
        <taxon>Kaistiaceae</taxon>
        <taxon>Prosthecomicrobium</taxon>
    </lineage>
</organism>
<dbReference type="InterPro" id="IPR045229">
    <property type="entry name" value="TPP_enz"/>
</dbReference>
<protein>
    <submittedName>
        <fullName evidence="7">Acetolactate synthase-1/2/3 large subunit</fullName>
        <ecNumber evidence="7">2.2.1.6</ecNumber>
    </submittedName>
</protein>
<dbReference type="Pfam" id="PF02776">
    <property type="entry name" value="TPP_enzyme_N"/>
    <property type="match status" value="1"/>
</dbReference>
<dbReference type="CDD" id="cd00568">
    <property type="entry name" value="TPP_enzymes"/>
    <property type="match status" value="1"/>
</dbReference>
<feature type="domain" description="Thiamine pyrophosphate enzyme N-terminal TPP-binding" evidence="6">
    <location>
        <begin position="1"/>
        <end position="118"/>
    </location>
</feature>
<dbReference type="CDD" id="cd07035">
    <property type="entry name" value="TPP_PYR_POX_like"/>
    <property type="match status" value="1"/>
</dbReference>
<evidence type="ECO:0000259" key="6">
    <source>
        <dbReference type="Pfam" id="PF02776"/>
    </source>
</evidence>
<evidence type="ECO:0000313" key="7">
    <source>
        <dbReference type="EMBL" id="MBB5753944.1"/>
    </source>
</evidence>
<dbReference type="InterPro" id="IPR000399">
    <property type="entry name" value="TPP-bd_CS"/>
</dbReference>
<dbReference type="InterPro" id="IPR011766">
    <property type="entry name" value="TPP_enzyme_TPP-bd"/>
</dbReference>
<feature type="domain" description="Thiamine pyrophosphate enzyme central" evidence="4">
    <location>
        <begin position="205"/>
        <end position="317"/>
    </location>
</feature>
<dbReference type="InterPro" id="IPR012001">
    <property type="entry name" value="Thiamin_PyroP_enz_TPP-bd_dom"/>
</dbReference>
<proteinExistence type="inferred from homology"/>
<accession>A0A7W9FNJ6</accession>
<comment type="similarity">
    <text evidence="1 3">Belongs to the TPP enzyme family.</text>
</comment>
<dbReference type="Gene3D" id="3.40.50.970">
    <property type="match status" value="2"/>
</dbReference>
<keyword evidence="8" id="KW-1185">Reference proteome</keyword>
<keyword evidence="7" id="KW-0808">Transferase</keyword>
<evidence type="ECO:0000256" key="2">
    <source>
        <dbReference type="ARBA" id="ARBA00023052"/>
    </source>
</evidence>
<keyword evidence="2 3" id="KW-0786">Thiamine pyrophosphate</keyword>
<evidence type="ECO:0000256" key="3">
    <source>
        <dbReference type="RuleBase" id="RU362132"/>
    </source>
</evidence>
<dbReference type="GO" id="GO:0003984">
    <property type="term" value="F:acetolactate synthase activity"/>
    <property type="evidence" value="ECO:0007669"/>
    <property type="project" value="UniProtKB-EC"/>
</dbReference>
<dbReference type="RefSeq" id="WP_183857205.1">
    <property type="nucleotide sequence ID" value="NZ_JACHOO010000006.1"/>
</dbReference>
<comment type="caution">
    <text evidence="7">The sequence shown here is derived from an EMBL/GenBank/DDBJ whole genome shotgun (WGS) entry which is preliminary data.</text>
</comment>
<dbReference type="PANTHER" id="PTHR18968:SF142">
    <property type="entry name" value="ACETOLACTATE SYNTHASE"/>
    <property type="match status" value="1"/>
</dbReference>
<dbReference type="Proteomes" id="UP000523821">
    <property type="component" value="Unassembled WGS sequence"/>
</dbReference>
<dbReference type="GO" id="GO:0005948">
    <property type="term" value="C:acetolactate synthase complex"/>
    <property type="evidence" value="ECO:0007669"/>
    <property type="project" value="TreeGrafter"/>
</dbReference>
<dbReference type="AlphaFoldDB" id="A0A7W9FNJ6"/>
<dbReference type="Pfam" id="PF00205">
    <property type="entry name" value="TPP_enzyme_M"/>
    <property type="match status" value="1"/>
</dbReference>